<organism evidence="3">
    <name type="scientific">Mycoplasmopsis pulmonis (strain UAB CTIP)</name>
    <name type="common">Mycoplasma pulmonis</name>
    <dbReference type="NCBI Taxonomy" id="272635"/>
    <lineage>
        <taxon>Bacteria</taxon>
        <taxon>Bacillati</taxon>
        <taxon>Mycoplasmatota</taxon>
        <taxon>Mycoplasmoidales</taxon>
        <taxon>Metamycoplasmataceae</taxon>
        <taxon>Mycoplasmopsis</taxon>
    </lineage>
</organism>
<keyword evidence="3" id="KW-1185">Reference proteome</keyword>
<dbReference type="Pfam" id="PF04200">
    <property type="entry name" value="Lipoprotein_17"/>
    <property type="match status" value="1"/>
</dbReference>
<proteinExistence type="predicted"/>
<gene>
    <name evidence="2" type="ordered locus">MYPU_6490</name>
</gene>
<feature type="domain" description="Lipoprotein-associated type-17" evidence="1">
    <location>
        <begin position="50"/>
        <end position="150"/>
    </location>
</feature>
<evidence type="ECO:0000313" key="3">
    <source>
        <dbReference type="Proteomes" id="UP000000528"/>
    </source>
</evidence>
<dbReference type="AlphaFoldDB" id="Q98PS0"/>
<dbReference type="InterPro" id="IPR007326">
    <property type="entry name" value="Lipoprotein-assoc_dom"/>
</dbReference>
<dbReference type="EMBL" id="AL445565">
    <property type="protein sequence ID" value="CAC13822.1"/>
    <property type="molecule type" value="Genomic_DNA"/>
</dbReference>
<dbReference type="KEGG" id="mpu:MYPU_6490"/>
<dbReference type="Proteomes" id="UP000000528">
    <property type="component" value="Chromosome"/>
</dbReference>
<dbReference type="eggNOG" id="ENOG502ZCWI">
    <property type="taxonomic scope" value="Bacteria"/>
</dbReference>
<dbReference type="HOGENOM" id="CLU_1693547_0_0_14"/>
<reference evidence="2 3" key="1">
    <citation type="journal article" date="2001" name="Nucleic Acids Res.">
        <title>The complete genome sequence of the murine respiratory pathogen Mycoplasma pulmonis.</title>
        <authorList>
            <person name="Chambaud I."/>
            <person name="Heilig R."/>
            <person name="Ferris S."/>
            <person name="Barbe V."/>
            <person name="Samson D."/>
            <person name="Galisson F."/>
            <person name="Moszer I."/>
            <person name="Dybvig K."/>
            <person name="Wroblewski H."/>
            <person name="Viari A."/>
            <person name="Rocha E.P.C."/>
            <person name="Blanchard A."/>
        </authorList>
    </citation>
    <scope>NUCLEOTIDE SEQUENCE [LARGE SCALE GENOMIC DNA]</scope>
    <source>
        <strain evidence="2 3">UAB CTIP</strain>
    </source>
</reference>
<evidence type="ECO:0000259" key="1">
    <source>
        <dbReference type="Pfam" id="PF04200"/>
    </source>
</evidence>
<name>Q98PS0_MYCPU</name>
<evidence type="ECO:0000313" key="2">
    <source>
        <dbReference type="EMBL" id="CAC13822.1"/>
    </source>
</evidence>
<protein>
    <submittedName>
        <fullName evidence="2">VSAA-LIKE (Mycoplasma pulmonis) PROTEIN</fullName>
    </submittedName>
</protein>
<dbReference type="PIR" id="A99593">
    <property type="entry name" value="A99593"/>
</dbReference>
<sequence>MESIMKTKKTLLITLGITSVILVGTSIAAMTTKILSDKTNFSLSQDLKGEINDVESLKINQKAFELKKIFPSQLKDTSLLTSENINLKFKNNPNVALDPKIKVSYELITDENKQKQNHANDDEGSLLVRLIFSLGRAKASKDVKLFGFKTLVENT</sequence>
<accession>Q98PS0</accession>